<evidence type="ECO:0000313" key="2">
    <source>
        <dbReference type="Proteomes" id="UP000188243"/>
    </source>
</evidence>
<evidence type="ECO:0000313" key="1">
    <source>
        <dbReference type="EMBL" id="AQQ00635.1"/>
    </source>
</evidence>
<gene>
    <name evidence="1" type="ORF">B0W48_12955</name>
</gene>
<dbReference type="STRING" id="247523.B0W48_12955"/>
<protein>
    <recommendedName>
        <fullName evidence="3">AlpA family transcriptional regulator</fullName>
    </recommendedName>
</protein>
<organism evidence="1 2">
    <name type="scientific">Pseudoalteromonas aliena</name>
    <dbReference type="NCBI Taxonomy" id="247523"/>
    <lineage>
        <taxon>Bacteria</taxon>
        <taxon>Pseudomonadati</taxon>
        <taxon>Pseudomonadota</taxon>
        <taxon>Gammaproteobacteria</taxon>
        <taxon>Alteromonadales</taxon>
        <taxon>Pseudoalteromonadaceae</taxon>
        <taxon>Pseudoalteromonas</taxon>
    </lineage>
</organism>
<dbReference type="AlphaFoldDB" id="A0A1Q2GZW7"/>
<proteinExistence type="predicted"/>
<dbReference type="RefSeq" id="WP_077537321.1">
    <property type="nucleotide sequence ID" value="NZ_CP019628.1"/>
</dbReference>
<dbReference type="Proteomes" id="UP000188243">
    <property type="component" value="Chromosome"/>
</dbReference>
<sequence>MKFIAKREIKIADEDIFISKVAIQKHFGFSSYLVGKLVKEGTLSEPVKIAPKVTGWPLNEVKRISLNGMV</sequence>
<reference evidence="1 2" key="1">
    <citation type="submission" date="2017-02" db="EMBL/GenBank/DDBJ databases">
        <title>Complete genome sequence of the cold-active Pseudoalteromonas aliena strain EH1 isolated from Arctic seawater.</title>
        <authorList>
            <person name="Kim E."/>
            <person name="Heo E."/>
            <person name="Kim H."/>
            <person name="Kim D."/>
        </authorList>
    </citation>
    <scope>NUCLEOTIDE SEQUENCE [LARGE SCALE GENOMIC DNA]</scope>
    <source>
        <strain evidence="1 2">EH1</strain>
    </source>
</reference>
<accession>A0A1Q2GZW7</accession>
<dbReference type="KEGG" id="paln:B0W48_12955"/>
<dbReference type="EMBL" id="CP019628">
    <property type="protein sequence ID" value="AQQ00635.1"/>
    <property type="molecule type" value="Genomic_DNA"/>
</dbReference>
<evidence type="ECO:0008006" key="3">
    <source>
        <dbReference type="Google" id="ProtNLM"/>
    </source>
</evidence>
<name>A0A1Q2GZW7_9GAMM</name>